<reference evidence="3" key="1">
    <citation type="journal article" date="2020" name="Stud. Mycol.">
        <title>101 Dothideomycetes genomes: a test case for predicting lifestyles and emergence of pathogens.</title>
        <authorList>
            <person name="Haridas S."/>
            <person name="Albert R."/>
            <person name="Binder M."/>
            <person name="Bloem J."/>
            <person name="Labutti K."/>
            <person name="Salamov A."/>
            <person name="Andreopoulos B."/>
            <person name="Baker S."/>
            <person name="Barry K."/>
            <person name="Bills G."/>
            <person name="Bluhm B."/>
            <person name="Cannon C."/>
            <person name="Castanera R."/>
            <person name="Culley D."/>
            <person name="Daum C."/>
            <person name="Ezra D."/>
            <person name="Gonzalez J."/>
            <person name="Henrissat B."/>
            <person name="Kuo A."/>
            <person name="Liang C."/>
            <person name="Lipzen A."/>
            <person name="Lutzoni F."/>
            <person name="Magnuson J."/>
            <person name="Mondo S."/>
            <person name="Nolan M."/>
            <person name="Ohm R."/>
            <person name="Pangilinan J."/>
            <person name="Park H.-J."/>
            <person name="Ramirez L."/>
            <person name="Alfaro M."/>
            <person name="Sun H."/>
            <person name="Tritt A."/>
            <person name="Yoshinaga Y."/>
            <person name="Zwiers L.-H."/>
            <person name="Turgeon B."/>
            <person name="Goodwin S."/>
            <person name="Spatafora J."/>
            <person name="Crous P."/>
            <person name="Grigoriev I."/>
        </authorList>
    </citation>
    <scope>NUCLEOTIDE SEQUENCE</scope>
    <source>
        <strain evidence="3">CBS 113818</strain>
    </source>
</reference>
<dbReference type="OrthoDB" id="449091at2759"/>
<organism evidence="3 4">
    <name type="scientific">Ophiobolus disseminans</name>
    <dbReference type="NCBI Taxonomy" id="1469910"/>
    <lineage>
        <taxon>Eukaryota</taxon>
        <taxon>Fungi</taxon>
        <taxon>Dikarya</taxon>
        <taxon>Ascomycota</taxon>
        <taxon>Pezizomycotina</taxon>
        <taxon>Dothideomycetes</taxon>
        <taxon>Pleosporomycetidae</taxon>
        <taxon>Pleosporales</taxon>
        <taxon>Pleosporineae</taxon>
        <taxon>Phaeosphaeriaceae</taxon>
        <taxon>Ophiobolus</taxon>
    </lineage>
</organism>
<dbReference type="SUPFAM" id="SSF53474">
    <property type="entry name" value="alpha/beta-Hydrolases"/>
    <property type="match status" value="1"/>
</dbReference>
<gene>
    <name evidence="3" type="ORF">CC86DRAFT_293338</name>
</gene>
<dbReference type="Proteomes" id="UP000799424">
    <property type="component" value="Unassembled WGS sequence"/>
</dbReference>
<proteinExistence type="predicted"/>
<protein>
    <recommendedName>
        <fullName evidence="2">Peptidase S9 prolyl oligopeptidase catalytic domain-containing protein</fullName>
    </recommendedName>
</protein>
<dbReference type="PANTHER" id="PTHR43037:SF4">
    <property type="entry name" value="PEPTIDASE S9 PROLYL OLIGOPEPTIDASE CATALYTIC DOMAIN-CONTAINING PROTEIN"/>
    <property type="match status" value="1"/>
</dbReference>
<evidence type="ECO:0000256" key="1">
    <source>
        <dbReference type="ARBA" id="ARBA00022729"/>
    </source>
</evidence>
<dbReference type="InterPro" id="IPR001375">
    <property type="entry name" value="Peptidase_S9_cat"/>
</dbReference>
<keyword evidence="1" id="KW-0732">Signal</keyword>
<evidence type="ECO:0000259" key="2">
    <source>
        <dbReference type="Pfam" id="PF00326"/>
    </source>
</evidence>
<dbReference type="EMBL" id="MU006226">
    <property type="protein sequence ID" value="KAF2826244.1"/>
    <property type="molecule type" value="Genomic_DNA"/>
</dbReference>
<dbReference type="Gene3D" id="3.40.50.1820">
    <property type="entry name" value="alpha/beta hydrolase"/>
    <property type="match status" value="1"/>
</dbReference>
<dbReference type="Pfam" id="PF00326">
    <property type="entry name" value="Peptidase_S9"/>
    <property type="match status" value="1"/>
</dbReference>
<feature type="domain" description="Peptidase S9 prolyl oligopeptidase catalytic" evidence="2">
    <location>
        <begin position="392"/>
        <end position="546"/>
    </location>
</feature>
<accession>A0A6A7A0D1</accession>
<name>A0A6A7A0D1_9PLEO</name>
<dbReference type="PANTHER" id="PTHR43037">
    <property type="entry name" value="UNNAMED PRODUCT-RELATED"/>
    <property type="match status" value="1"/>
</dbReference>
<dbReference type="GO" id="GO:0006508">
    <property type="term" value="P:proteolysis"/>
    <property type="evidence" value="ECO:0007669"/>
    <property type="project" value="InterPro"/>
</dbReference>
<evidence type="ECO:0000313" key="3">
    <source>
        <dbReference type="EMBL" id="KAF2826244.1"/>
    </source>
</evidence>
<sequence length="860" mass="94303">MAPLEDSADDPALFAYGGTWQVLGPFQIGTREATWGADPLEYVGGFRNLSYDPKAIFRSSLPTNGTAKWQLLEAAPFSTGSESATASLSVSYSNVDWEFLKVVYGWAAVQYQAWARGELNIGGNETQHIILHTDAILEYWVDDKHYFGGDYYTYRRAPPVLHLEPGTHKIDLRLVRDVRAFGGVLEPTIDVTVHAQQVTGTLELAKLGILVSDVVDGTLASSVASISLRNSGVDDIEIVGIHPSNSTHSLPSTNETSTVIVAGQTRPVAFNATLPNHNVSSVSYDITYRTLNGTPKSTLHVSQNLTHTSIYKPHKVTYLHPGGMVSYAMLRPPAKNATCRTGQSKLPVLLALHGAGLEADSPMVTSALDPVSDLCAWVLFPTGVTPWSGDDWHNWGFADVEAAIAAIPTWINHTGWTGPEIQVSHWIVSGHSNGGQGTWYALAHRPDKIIAAAPVSGYASIQKYVPYELWQPADPRRTAVISGSLNSYRHEMLMANVKGIPIQQQHGEVDDNVPAYNSRFLAQQLYLSGAQSDYNEVPTQNHWWDTVMTTPELVNFYYSQTSNEVALPRKLDDFTLIVGDPGDMGSKGGLKVKLLHDPAQYGKVEVKGHMIRTTNVMSLELDPTIWRETVTINGQDLDLGQANTQSGAPLTISYIGTDRASVTEDHTAMIERSGRQLGFMTAILRTRGPFVIRRSTVSNTSQVALQISRNLHQYFQADTLILPSPDDPRIQNTTGNVITLVIGGGLPDLSSDFPIRVGKMSCFVRDHQGRRQEYGEAARGAAFLRPLHDERLELVIWGADEEGLRQAARVVPMMTGVGHPDFVIFGKSAKWRGIEGALAMGFFDWKWEVTASSVVETGRH</sequence>
<evidence type="ECO:0000313" key="4">
    <source>
        <dbReference type="Proteomes" id="UP000799424"/>
    </source>
</evidence>
<dbReference type="AlphaFoldDB" id="A0A6A7A0D1"/>
<dbReference type="InterPro" id="IPR050955">
    <property type="entry name" value="Plant_Biomass_Hydrol_Est"/>
</dbReference>
<keyword evidence="4" id="KW-1185">Reference proteome</keyword>
<dbReference type="InterPro" id="IPR029058">
    <property type="entry name" value="AB_hydrolase_fold"/>
</dbReference>
<dbReference type="GO" id="GO:0008236">
    <property type="term" value="F:serine-type peptidase activity"/>
    <property type="evidence" value="ECO:0007669"/>
    <property type="project" value="InterPro"/>
</dbReference>